<keyword evidence="4" id="KW-0540">Nuclease</keyword>
<dbReference type="InterPro" id="IPR006935">
    <property type="entry name" value="Helicase/UvrB_N"/>
</dbReference>
<dbReference type="AlphaFoldDB" id="A0A517D8Z6"/>
<dbReference type="GO" id="GO:0016787">
    <property type="term" value="F:hydrolase activity"/>
    <property type="evidence" value="ECO:0007669"/>
    <property type="project" value="UniProtKB-KW"/>
</dbReference>
<dbReference type="InterPro" id="IPR025202">
    <property type="entry name" value="PLD-like_dom"/>
</dbReference>
<keyword evidence="4" id="KW-0255">Endonuclease</keyword>
<accession>A0A517D8Z6</accession>
<geneLocation type="plasmid" evidence="4 5">
    <name>unnamed</name>
</geneLocation>
<proteinExistence type="predicted"/>
<evidence type="ECO:0000259" key="3">
    <source>
        <dbReference type="PROSITE" id="PS51194"/>
    </source>
</evidence>
<dbReference type="GO" id="GO:0003677">
    <property type="term" value="F:DNA binding"/>
    <property type="evidence" value="ECO:0007669"/>
    <property type="project" value="InterPro"/>
</dbReference>
<gene>
    <name evidence="4" type="ORF">FOD75_10690</name>
</gene>
<dbReference type="InterPro" id="IPR014001">
    <property type="entry name" value="Helicase_ATP-bd"/>
</dbReference>
<dbReference type="PROSITE" id="PS51192">
    <property type="entry name" value="HELICASE_ATP_BIND_1"/>
    <property type="match status" value="1"/>
</dbReference>
<dbReference type="InterPro" id="IPR001650">
    <property type="entry name" value="Helicase_C-like"/>
</dbReference>
<keyword evidence="4" id="KW-0614">Plasmid</keyword>
<evidence type="ECO:0000256" key="1">
    <source>
        <dbReference type="ARBA" id="ARBA00022801"/>
    </source>
</evidence>
<dbReference type="Pfam" id="PF00271">
    <property type="entry name" value="Helicase_C"/>
    <property type="match status" value="1"/>
</dbReference>
<dbReference type="InterPro" id="IPR027417">
    <property type="entry name" value="P-loop_NTPase"/>
</dbReference>
<evidence type="ECO:0000313" key="4">
    <source>
        <dbReference type="EMBL" id="QDR73717.1"/>
    </source>
</evidence>
<dbReference type="SUPFAM" id="SSF52540">
    <property type="entry name" value="P-loop containing nucleoside triphosphate hydrolases"/>
    <property type="match status" value="1"/>
</dbReference>
<dbReference type="Gene3D" id="3.30.870.10">
    <property type="entry name" value="Endonuclease Chain A"/>
    <property type="match status" value="1"/>
</dbReference>
<dbReference type="Proteomes" id="UP000316394">
    <property type="component" value="Plasmid unnamed"/>
</dbReference>
<dbReference type="CDD" id="cd09178">
    <property type="entry name" value="PLDc_N_Snf2_like"/>
    <property type="match status" value="1"/>
</dbReference>
<feature type="domain" description="Helicase ATP-binding" evidence="2">
    <location>
        <begin position="268"/>
        <end position="414"/>
    </location>
</feature>
<dbReference type="CDD" id="cd18793">
    <property type="entry name" value="SF2_C_SNF"/>
    <property type="match status" value="1"/>
</dbReference>
<dbReference type="RefSeq" id="WP_144228066.1">
    <property type="nucleotide sequence ID" value="NZ_CP041677.1"/>
</dbReference>
<protein>
    <submittedName>
        <fullName evidence="4">Type III restriction endonuclease subunit R</fullName>
    </submittedName>
</protein>
<evidence type="ECO:0000259" key="2">
    <source>
        <dbReference type="PROSITE" id="PS51192"/>
    </source>
</evidence>
<dbReference type="PANTHER" id="PTHR45766:SF6">
    <property type="entry name" value="SWI_SNF-RELATED MATRIX-ASSOCIATED ACTIN-DEPENDENT REGULATOR OF CHROMATIN SUBFAMILY A-LIKE PROTEIN 1"/>
    <property type="match status" value="1"/>
</dbReference>
<organism evidence="4 5">
    <name type="scientific">Limosilactobacillus reuteri</name>
    <name type="common">Lactobacillus reuteri</name>
    <dbReference type="NCBI Taxonomy" id="1598"/>
    <lineage>
        <taxon>Bacteria</taxon>
        <taxon>Bacillati</taxon>
        <taxon>Bacillota</taxon>
        <taxon>Bacilli</taxon>
        <taxon>Lactobacillales</taxon>
        <taxon>Lactobacillaceae</taxon>
        <taxon>Limosilactobacillus</taxon>
    </lineage>
</organism>
<dbReference type="SMART" id="SM00487">
    <property type="entry name" value="DEXDc"/>
    <property type="match status" value="1"/>
</dbReference>
<dbReference type="PROSITE" id="PS51194">
    <property type="entry name" value="HELICASE_CTER"/>
    <property type="match status" value="1"/>
</dbReference>
<dbReference type="Pfam" id="PF13091">
    <property type="entry name" value="PLDc_2"/>
    <property type="match status" value="1"/>
</dbReference>
<dbReference type="InterPro" id="IPR038718">
    <property type="entry name" value="SNF2-like_sf"/>
</dbReference>
<dbReference type="SMART" id="SM00490">
    <property type="entry name" value="HELICc"/>
    <property type="match status" value="1"/>
</dbReference>
<sequence length="1157" mass="132357">MEKEKVKQVENVLYSNHVIDNRKIHMTETLKYLLSRPEYRSLDVAVGYFYISGLLLVKEEITDFMDKRNGHFRILMGNETNGSTVNVLDGSNFSDYSALIKDKTKTDTSHISDAEFLSKINEWIENGQMEVKVYVGDADYFHAKSYLFASTLDAQHGTAIVGSSNFSKAGLEGNTELNVMSEDGYLALHRWYSDLWTSPNEVTDFSPDLINIVRASGAKKTIQEYKSVKETYYDFANLYGKPYSKLDPTQDWVKELYAHQRTGVVKVKEKIDSFGTAVLSDGVGLGKTRTAAGVIRLYLQSETINNILVIADTKLEEQWHSELKAVGVTPSQYTYTSRQKLLQIPTDQLVKAQYTLIIIDEAHQGFKNNNTEVYRKVAVIKQGTPGVKGLMLTATPWNNSRNDVLNIGSLFLNVDQIPQDRSYKQYYLLSPNRITNKVINRLSSDDEAFREFWNDIFLQRTRKTYGGKGATFPHRNFPSVDVPYEPQKNKIFSDNFDIIAKLKFPYQDPIKYLDDSKEELGAKQLKMMLLKRADSSWKAFVLSLESIMEKLEKLKKTFLDPVQYLTGKSMVRRYQEYLGSAYDIVEYESKNDLGLFSDFYQDQTDDESNETAGSKIKKKRYIEKLKTQIDAINLKTAKRVISEMTADCNADLETLQMLISNLKKAYKTVDEKVDSIIECIEKERKKNHKILLVSQFADTVDYYYDVLHKRYNAKNITFPMGKVTGNANSDDGKPGTMINKEPASKKDVLDHFAPVAKKMPELIEDNQEINLVVATDTISTGQNLQDAVTLMNIDLPYNPMVLEQRIGRIDRPLPDGVRDRQIYIYTFPIYESINSQLKMTARLQKKMNGVLEDTEFDTVVLSGYKDYLKDIKEKRYNAVQHMLDKTETDENKFNQFASEEHSAAYEQANERMYNFKTNQFKPSEHAILPKYSFSDGKGQSIAVIQLQFRDTNGSFLDKENVIINLDTKKETHVLEAEENLNKEITYDVHNTKELSESKAGILVEEANIVLQKVVRQKVDEYNKQRKFFEDNTKSLNNVTAVTASKALQESAMKNQNMALQALDSVNVDPSQLQSIVKYIATIDKDDDLFEVVKEIADDPNVFWLNIKDYIDLFSPDKIKEATNIGNAIKQVDTRQADPEKTKYDVLTANIVINEIGR</sequence>
<dbReference type="Gene3D" id="3.40.50.300">
    <property type="entry name" value="P-loop containing nucleotide triphosphate hydrolases"/>
    <property type="match status" value="1"/>
</dbReference>
<dbReference type="InterPro" id="IPR049730">
    <property type="entry name" value="SNF2/RAD54-like_C"/>
</dbReference>
<keyword evidence="1" id="KW-0378">Hydrolase</keyword>
<dbReference type="Gene3D" id="3.40.50.10810">
    <property type="entry name" value="Tandem AAA-ATPase domain"/>
    <property type="match status" value="2"/>
</dbReference>
<dbReference type="GO" id="GO:0005524">
    <property type="term" value="F:ATP binding"/>
    <property type="evidence" value="ECO:0007669"/>
    <property type="project" value="InterPro"/>
</dbReference>
<reference evidence="4 5" key="1">
    <citation type="submission" date="2019-07" db="EMBL/GenBank/DDBJ databases">
        <title>Gastrointestinal microbiota of Peromyscus leucopus, the white-footed mouse.</title>
        <authorList>
            <person name="Milovic A."/>
            <person name="Bassam K."/>
            <person name="Barbour A.G."/>
        </authorList>
    </citation>
    <scope>NUCLEOTIDE SEQUENCE [LARGE SCALE GENOMIC DNA]</scope>
    <source>
        <strain evidence="4 5">LL7</strain>
        <plasmid evidence="4 5">unnamed</plasmid>
    </source>
</reference>
<dbReference type="Pfam" id="PF04851">
    <property type="entry name" value="ResIII"/>
    <property type="match status" value="1"/>
</dbReference>
<dbReference type="EMBL" id="CP041677">
    <property type="protein sequence ID" value="QDR73717.1"/>
    <property type="molecule type" value="Genomic_DNA"/>
</dbReference>
<feature type="domain" description="Helicase C-terminal" evidence="3">
    <location>
        <begin position="672"/>
        <end position="862"/>
    </location>
</feature>
<evidence type="ECO:0000313" key="5">
    <source>
        <dbReference type="Proteomes" id="UP000316394"/>
    </source>
</evidence>
<name>A0A517D8Z6_LIMRT</name>
<dbReference type="GO" id="GO:0004519">
    <property type="term" value="F:endonuclease activity"/>
    <property type="evidence" value="ECO:0007669"/>
    <property type="project" value="UniProtKB-KW"/>
</dbReference>
<dbReference type="PANTHER" id="PTHR45766">
    <property type="entry name" value="DNA ANNEALING HELICASE AND ENDONUCLEASE ZRANB3 FAMILY MEMBER"/>
    <property type="match status" value="1"/>
</dbReference>